<keyword evidence="11" id="KW-0472">Membrane</keyword>
<dbReference type="GO" id="GO:0016020">
    <property type="term" value="C:membrane"/>
    <property type="evidence" value="ECO:0007669"/>
    <property type="project" value="UniProtKB-SubCell"/>
</dbReference>
<dbReference type="Proteomes" id="UP001163823">
    <property type="component" value="Chromosome 6"/>
</dbReference>
<keyword evidence="4" id="KW-0349">Heme</keyword>
<dbReference type="EMBL" id="JARAOO010000006">
    <property type="protein sequence ID" value="KAJ7963655.1"/>
    <property type="molecule type" value="Genomic_DNA"/>
</dbReference>
<keyword evidence="8" id="KW-0560">Oxidoreductase</keyword>
<dbReference type="PANTHER" id="PTHR47953:SF19">
    <property type="entry name" value="OS06G0641600 PROTEIN"/>
    <property type="match status" value="1"/>
</dbReference>
<evidence type="ECO:0000313" key="13">
    <source>
        <dbReference type="EMBL" id="KAJ7963655.1"/>
    </source>
</evidence>
<evidence type="ECO:0000256" key="9">
    <source>
        <dbReference type="ARBA" id="ARBA00023004"/>
    </source>
</evidence>
<proteinExistence type="inferred from homology"/>
<evidence type="ECO:0000256" key="5">
    <source>
        <dbReference type="ARBA" id="ARBA00022692"/>
    </source>
</evidence>
<dbReference type="Pfam" id="PF00067">
    <property type="entry name" value="p450"/>
    <property type="match status" value="1"/>
</dbReference>
<evidence type="ECO:0000256" key="4">
    <source>
        <dbReference type="ARBA" id="ARBA00022617"/>
    </source>
</evidence>
<dbReference type="KEGG" id="qsa:O6P43_013580"/>
<dbReference type="InterPro" id="IPR036396">
    <property type="entry name" value="Cyt_P450_sf"/>
</dbReference>
<evidence type="ECO:0000256" key="7">
    <source>
        <dbReference type="ARBA" id="ARBA00022989"/>
    </source>
</evidence>
<sequence length="84" mass="9261">MVKTGKVDNDDDLEDVLLHLQGNGSLEFSLTNDNFKADTLDIFTAGSETSSTTVEWAMSEMVKSNSNGKGTSRAEESLWKKRKC</sequence>
<dbReference type="Gene3D" id="1.10.630.10">
    <property type="entry name" value="Cytochrome P450"/>
    <property type="match status" value="1"/>
</dbReference>
<keyword evidence="7" id="KW-1133">Transmembrane helix</keyword>
<dbReference type="InterPro" id="IPR001128">
    <property type="entry name" value="Cyt_P450"/>
</dbReference>
<name>A0AAD7LV84_QUISA</name>
<feature type="compositionally biased region" description="Basic and acidic residues" evidence="12">
    <location>
        <begin position="72"/>
        <end position="84"/>
    </location>
</feature>
<evidence type="ECO:0000256" key="6">
    <source>
        <dbReference type="ARBA" id="ARBA00022723"/>
    </source>
</evidence>
<comment type="similarity">
    <text evidence="3">Belongs to the cytochrome P450 family.</text>
</comment>
<keyword evidence="14" id="KW-1185">Reference proteome</keyword>
<dbReference type="GO" id="GO:0004497">
    <property type="term" value="F:monooxygenase activity"/>
    <property type="evidence" value="ECO:0007669"/>
    <property type="project" value="UniProtKB-KW"/>
</dbReference>
<dbReference type="GO" id="GO:0016705">
    <property type="term" value="F:oxidoreductase activity, acting on paired donors, with incorporation or reduction of molecular oxygen"/>
    <property type="evidence" value="ECO:0007669"/>
    <property type="project" value="InterPro"/>
</dbReference>
<keyword evidence="10" id="KW-0503">Monooxygenase</keyword>
<dbReference type="InterPro" id="IPR052306">
    <property type="entry name" value="CYP450_71D"/>
</dbReference>
<gene>
    <name evidence="13" type="ORF">O6P43_013580</name>
</gene>
<keyword evidence="6" id="KW-0479">Metal-binding</keyword>
<comment type="cofactor">
    <cofactor evidence="1">
        <name>heme</name>
        <dbReference type="ChEBI" id="CHEBI:30413"/>
    </cofactor>
</comment>
<feature type="region of interest" description="Disordered" evidence="12">
    <location>
        <begin position="63"/>
        <end position="84"/>
    </location>
</feature>
<evidence type="ECO:0000256" key="2">
    <source>
        <dbReference type="ARBA" id="ARBA00004167"/>
    </source>
</evidence>
<protein>
    <submittedName>
        <fullName evidence="13">Cytochrome P450</fullName>
    </submittedName>
</protein>
<evidence type="ECO:0000256" key="3">
    <source>
        <dbReference type="ARBA" id="ARBA00010617"/>
    </source>
</evidence>
<keyword evidence="5" id="KW-0812">Transmembrane</keyword>
<dbReference type="AlphaFoldDB" id="A0AAD7LV84"/>
<keyword evidence="9" id="KW-0408">Iron</keyword>
<evidence type="ECO:0000313" key="14">
    <source>
        <dbReference type="Proteomes" id="UP001163823"/>
    </source>
</evidence>
<evidence type="ECO:0000256" key="8">
    <source>
        <dbReference type="ARBA" id="ARBA00023002"/>
    </source>
</evidence>
<dbReference type="GO" id="GO:0005506">
    <property type="term" value="F:iron ion binding"/>
    <property type="evidence" value="ECO:0007669"/>
    <property type="project" value="InterPro"/>
</dbReference>
<dbReference type="GO" id="GO:0020037">
    <property type="term" value="F:heme binding"/>
    <property type="evidence" value="ECO:0007669"/>
    <property type="project" value="InterPro"/>
</dbReference>
<evidence type="ECO:0000256" key="1">
    <source>
        <dbReference type="ARBA" id="ARBA00001971"/>
    </source>
</evidence>
<dbReference type="SUPFAM" id="SSF48264">
    <property type="entry name" value="Cytochrome P450"/>
    <property type="match status" value="1"/>
</dbReference>
<accession>A0AAD7LV84</accession>
<evidence type="ECO:0000256" key="11">
    <source>
        <dbReference type="ARBA" id="ARBA00023136"/>
    </source>
</evidence>
<evidence type="ECO:0000256" key="12">
    <source>
        <dbReference type="SAM" id="MobiDB-lite"/>
    </source>
</evidence>
<reference evidence="13" key="1">
    <citation type="journal article" date="2023" name="Science">
        <title>Elucidation of the pathway for biosynthesis of saponin adjuvants from the soapbark tree.</title>
        <authorList>
            <person name="Reed J."/>
            <person name="Orme A."/>
            <person name="El-Demerdash A."/>
            <person name="Owen C."/>
            <person name="Martin L.B.B."/>
            <person name="Misra R.C."/>
            <person name="Kikuchi S."/>
            <person name="Rejzek M."/>
            <person name="Martin A.C."/>
            <person name="Harkess A."/>
            <person name="Leebens-Mack J."/>
            <person name="Louveau T."/>
            <person name="Stephenson M.J."/>
            <person name="Osbourn A."/>
        </authorList>
    </citation>
    <scope>NUCLEOTIDE SEQUENCE</scope>
    <source>
        <strain evidence="13">S10</strain>
    </source>
</reference>
<organism evidence="13 14">
    <name type="scientific">Quillaja saponaria</name>
    <name type="common">Soap bark tree</name>
    <dbReference type="NCBI Taxonomy" id="32244"/>
    <lineage>
        <taxon>Eukaryota</taxon>
        <taxon>Viridiplantae</taxon>
        <taxon>Streptophyta</taxon>
        <taxon>Embryophyta</taxon>
        <taxon>Tracheophyta</taxon>
        <taxon>Spermatophyta</taxon>
        <taxon>Magnoliopsida</taxon>
        <taxon>eudicotyledons</taxon>
        <taxon>Gunneridae</taxon>
        <taxon>Pentapetalae</taxon>
        <taxon>rosids</taxon>
        <taxon>fabids</taxon>
        <taxon>Fabales</taxon>
        <taxon>Quillajaceae</taxon>
        <taxon>Quillaja</taxon>
    </lineage>
</organism>
<comment type="caution">
    <text evidence="13">The sequence shown here is derived from an EMBL/GenBank/DDBJ whole genome shotgun (WGS) entry which is preliminary data.</text>
</comment>
<dbReference type="PANTHER" id="PTHR47953">
    <property type="entry name" value="OS08G0105600 PROTEIN"/>
    <property type="match status" value="1"/>
</dbReference>
<comment type="subcellular location">
    <subcellularLocation>
        <location evidence="2">Membrane</location>
        <topology evidence="2">Single-pass membrane protein</topology>
    </subcellularLocation>
</comment>
<evidence type="ECO:0000256" key="10">
    <source>
        <dbReference type="ARBA" id="ARBA00023033"/>
    </source>
</evidence>